<evidence type="ECO:0000256" key="5">
    <source>
        <dbReference type="SAM" id="Phobius"/>
    </source>
</evidence>
<feature type="transmembrane region" description="Helical" evidence="5">
    <location>
        <begin position="41"/>
        <end position="63"/>
    </location>
</feature>
<keyword evidence="1" id="KW-1003">Cell membrane</keyword>
<dbReference type="Pfam" id="PF07869">
    <property type="entry name" value="DUF1656"/>
    <property type="match status" value="1"/>
</dbReference>
<dbReference type="Proteomes" id="UP000200980">
    <property type="component" value="Unassembled WGS sequence"/>
</dbReference>
<comment type="caution">
    <text evidence="6">The sequence shown here is derived from an EMBL/GenBank/DDBJ whole genome shotgun (WGS) entry which is preliminary data.</text>
</comment>
<evidence type="ECO:0000256" key="2">
    <source>
        <dbReference type="ARBA" id="ARBA00022692"/>
    </source>
</evidence>
<proteinExistence type="predicted"/>
<name>A0A1S8GQ70_9PROT</name>
<dbReference type="RefSeq" id="WP_077396315.1">
    <property type="nucleotide sequence ID" value="NZ_JATM01000002.1"/>
</dbReference>
<evidence type="ECO:0000256" key="4">
    <source>
        <dbReference type="ARBA" id="ARBA00023136"/>
    </source>
</evidence>
<organism evidence="6 7">
    <name type="scientific">Bombella intestini</name>
    <dbReference type="NCBI Taxonomy" id="1539051"/>
    <lineage>
        <taxon>Bacteria</taxon>
        <taxon>Pseudomonadati</taxon>
        <taxon>Pseudomonadota</taxon>
        <taxon>Alphaproteobacteria</taxon>
        <taxon>Acetobacterales</taxon>
        <taxon>Acetobacteraceae</taxon>
        <taxon>Bombella</taxon>
    </lineage>
</organism>
<evidence type="ECO:0000256" key="1">
    <source>
        <dbReference type="ARBA" id="ARBA00022475"/>
    </source>
</evidence>
<dbReference type="OrthoDB" id="7021192at2"/>
<sequence length="64" mass="7092">MLSEVSLCGVFVSPIAVYAVCAVLVTLALRYGLWRLGALGWFWHVALFEIALYVCVLCLLVIFV</sequence>
<accession>A0A1S8GQ70</accession>
<reference evidence="6 7" key="1">
    <citation type="journal article" date="2016" name="PLoS ONE">
        <title>Whole-Genome Sequence Analysis of Bombella intestini LMG 28161T, a Novel Acetic Acid Bacterium Isolated from the Crop of a Red-Tailed Bumble Bee, Bombus lapidarius.</title>
        <authorList>
            <person name="Li L."/>
            <person name="Illeghems K."/>
            <person name="Van Kerrebroeck S."/>
            <person name="Borremans W."/>
            <person name="Cleenwerck I."/>
            <person name="Smagghe G."/>
            <person name="De Vuyst L."/>
            <person name="Vandamme P."/>
        </authorList>
    </citation>
    <scope>NUCLEOTIDE SEQUENCE [LARGE SCALE GENOMIC DNA]</scope>
    <source>
        <strain evidence="6 7">R-52487</strain>
    </source>
</reference>
<dbReference type="EMBL" id="JATM01000002">
    <property type="protein sequence ID" value="OOL18835.1"/>
    <property type="molecule type" value="Genomic_DNA"/>
</dbReference>
<gene>
    <name evidence="6" type="ORF">AL01_03560</name>
</gene>
<protein>
    <recommendedName>
        <fullName evidence="8">DUF1656 domain-containing protein</fullName>
    </recommendedName>
</protein>
<feature type="transmembrane region" description="Helical" evidence="5">
    <location>
        <begin position="7"/>
        <end position="29"/>
    </location>
</feature>
<evidence type="ECO:0008006" key="8">
    <source>
        <dbReference type="Google" id="ProtNLM"/>
    </source>
</evidence>
<keyword evidence="3 5" id="KW-1133">Transmembrane helix</keyword>
<dbReference type="InterPro" id="IPR012451">
    <property type="entry name" value="DUF1656"/>
</dbReference>
<keyword evidence="2 5" id="KW-0812">Transmembrane</keyword>
<dbReference type="AlphaFoldDB" id="A0A1S8GQ70"/>
<keyword evidence="7" id="KW-1185">Reference proteome</keyword>
<evidence type="ECO:0000256" key="3">
    <source>
        <dbReference type="ARBA" id="ARBA00022989"/>
    </source>
</evidence>
<evidence type="ECO:0000313" key="6">
    <source>
        <dbReference type="EMBL" id="OOL18835.1"/>
    </source>
</evidence>
<keyword evidence="4 5" id="KW-0472">Membrane</keyword>
<dbReference type="STRING" id="1539051.AL01_03560"/>
<evidence type="ECO:0000313" key="7">
    <source>
        <dbReference type="Proteomes" id="UP000200980"/>
    </source>
</evidence>